<sequence>MTTSVTTPSTDQDVVVSCSATGKPTPNIQWKSAEKDLNNYRSSNFTTLNKDSSTTITINLTLPLSEFHGKHVKCVAQ</sequence>
<protein>
    <recommendedName>
        <fullName evidence="2">Ig-like domain-containing protein</fullName>
    </recommendedName>
</protein>
<dbReference type="InterPro" id="IPR013162">
    <property type="entry name" value="CD80_C2-set"/>
</dbReference>
<evidence type="ECO:0000313" key="4">
    <source>
        <dbReference type="Proteomes" id="UP001529510"/>
    </source>
</evidence>
<dbReference type="Gene3D" id="2.60.40.10">
    <property type="entry name" value="Immunoglobulins"/>
    <property type="match status" value="1"/>
</dbReference>
<reference evidence="3 4" key="1">
    <citation type="submission" date="2024-05" db="EMBL/GenBank/DDBJ databases">
        <title>Genome sequencing and assembly of Indian major carp, Cirrhinus mrigala (Hamilton, 1822).</title>
        <authorList>
            <person name="Mohindra V."/>
            <person name="Chowdhury L.M."/>
            <person name="Lal K."/>
            <person name="Jena J.K."/>
        </authorList>
    </citation>
    <scope>NUCLEOTIDE SEQUENCE [LARGE SCALE GENOMIC DNA]</scope>
    <source>
        <strain evidence="3">CM1030</strain>
        <tissue evidence="3">Blood</tissue>
    </source>
</reference>
<name>A0ABD0S3S5_CIRMR</name>
<evidence type="ECO:0000256" key="1">
    <source>
        <dbReference type="ARBA" id="ARBA00023157"/>
    </source>
</evidence>
<organism evidence="3 4">
    <name type="scientific">Cirrhinus mrigala</name>
    <name type="common">Mrigala</name>
    <dbReference type="NCBI Taxonomy" id="683832"/>
    <lineage>
        <taxon>Eukaryota</taxon>
        <taxon>Metazoa</taxon>
        <taxon>Chordata</taxon>
        <taxon>Craniata</taxon>
        <taxon>Vertebrata</taxon>
        <taxon>Euteleostomi</taxon>
        <taxon>Actinopterygii</taxon>
        <taxon>Neopterygii</taxon>
        <taxon>Teleostei</taxon>
        <taxon>Ostariophysi</taxon>
        <taxon>Cypriniformes</taxon>
        <taxon>Cyprinidae</taxon>
        <taxon>Labeoninae</taxon>
        <taxon>Labeonini</taxon>
        <taxon>Cirrhinus</taxon>
    </lineage>
</organism>
<dbReference type="Pfam" id="PF08205">
    <property type="entry name" value="C2-set_2"/>
    <property type="match status" value="1"/>
</dbReference>
<dbReference type="EMBL" id="JAMKFB020000001">
    <property type="protein sequence ID" value="KAL0204125.1"/>
    <property type="molecule type" value="Genomic_DNA"/>
</dbReference>
<proteinExistence type="predicted"/>
<accession>A0ABD0S3S5</accession>
<dbReference type="CDD" id="cd00096">
    <property type="entry name" value="Ig"/>
    <property type="match status" value="1"/>
</dbReference>
<dbReference type="Proteomes" id="UP001529510">
    <property type="component" value="Unassembled WGS sequence"/>
</dbReference>
<dbReference type="AlphaFoldDB" id="A0ABD0S3S5"/>
<dbReference type="InterPro" id="IPR036179">
    <property type="entry name" value="Ig-like_dom_sf"/>
</dbReference>
<dbReference type="InterPro" id="IPR007110">
    <property type="entry name" value="Ig-like_dom"/>
</dbReference>
<evidence type="ECO:0000313" key="3">
    <source>
        <dbReference type="EMBL" id="KAL0204125.1"/>
    </source>
</evidence>
<keyword evidence="1" id="KW-1015">Disulfide bond</keyword>
<feature type="non-terminal residue" evidence="3">
    <location>
        <position position="77"/>
    </location>
</feature>
<dbReference type="PROSITE" id="PS50835">
    <property type="entry name" value="IG_LIKE"/>
    <property type="match status" value="1"/>
</dbReference>
<evidence type="ECO:0000259" key="2">
    <source>
        <dbReference type="PROSITE" id="PS50835"/>
    </source>
</evidence>
<comment type="caution">
    <text evidence="3">The sequence shown here is derived from an EMBL/GenBank/DDBJ whole genome shotgun (WGS) entry which is preliminary data.</text>
</comment>
<dbReference type="InterPro" id="IPR013783">
    <property type="entry name" value="Ig-like_fold"/>
</dbReference>
<keyword evidence="4" id="KW-1185">Reference proteome</keyword>
<dbReference type="SUPFAM" id="SSF48726">
    <property type="entry name" value="Immunoglobulin"/>
    <property type="match status" value="1"/>
</dbReference>
<feature type="domain" description="Ig-like" evidence="2">
    <location>
        <begin position="1"/>
        <end position="77"/>
    </location>
</feature>
<gene>
    <name evidence="3" type="ORF">M9458_002143</name>
</gene>